<accession>A0A1T2L1V9</accession>
<dbReference type="RefSeq" id="WP_078484497.1">
    <property type="nucleotide sequence ID" value="NZ_MPRL01000060.1"/>
</dbReference>
<organism evidence="1 2">
    <name type="scientific">Solemya pervernicosa gill symbiont</name>
    <dbReference type="NCBI Taxonomy" id="642797"/>
    <lineage>
        <taxon>Bacteria</taxon>
        <taxon>Pseudomonadati</taxon>
        <taxon>Pseudomonadota</taxon>
        <taxon>Gammaproteobacteria</taxon>
        <taxon>sulfur-oxidizing symbionts</taxon>
    </lineage>
</organism>
<protein>
    <submittedName>
        <fullName evidence="1">Uncharacterized protein</fullName>
    </submittedName>
</protein>
<evidence type="ECO:0000313" key="2">
    <source>
        <dbReference type="Proteomes" id="UP000191110"/>
    </source>
</evidence>
<comment type="caution">
    <text evidence="1">The sequence shown here is derived from an EMBL/GenBank/DDBJ whole genome shotgun (WGS) entry which is preliminary data.</text>
</comment>
<dbReference type="Proteomes" id="UP000191110">
    <property type="component" value="Unassembled WGS sequence"/>
</dbReference>
<reference evidence="1 2" key="1">
    <citation type="submission" date="2016-11" db="EMBL/GenBank/DDBJ databases">
        <title>Mixed transmission modes and dynamic genome evolution in an obligate animal-bacterial symbiosis.</title>
        <authorList>
            <person name="Russell S.L."/>
            <person name="Corbett-Detig R.B."/>
            <person name="Cavanaugh C.M."/>
        </authorList>
    </citation>
    <scope>NUCLEOTIDE SEQUENCE [LARGE SCALE GENOMIC DNA]</scope>
    <source>
        <strain evidence="1">Sveles-Q1</strain>
    </source>
</reference>
<keyword evidence="2" id="KW-1185">Reference proteome</keyword>
<dbReference type="OrthoDB" id="7055621at2"/>
<dbReference type="EMBL" id="MPRL01000060">
    <property type="protein sequence ID" value="OOZ39103.1"/>
    <property type="molecule type" value="Genomic_DNA"/>
</dbReference>
<name>A0A1T2L1V9_9GAMM</name>
<gene>
    <name evidence="1" type="ORF">BOW53_12885</name>
</gene>
<evidence type="ECO:0000313" key="1">
    <source>
        <dbReference type="EMBL" id="OOZ39103.1"/>
    </source>
</evidence>
<sequence>MRILITILMLPLLAYGGVKGYLWYDFKSKVDEAIAGVAPFVDIKYESVHTDLRGEVGLNKVVIQPKMAPDVIELAELRLKAPNILYFLDVSKRVNEGKMPELLGMSLTDLKLDLDSDLLRSMAQMQAQAEAASGVEPQTSMDALGCGDVRSFGVAELQQMGYSELVSNVEMQFEFDESDNTFTIDLNGNSDGLYSFEVNTQFQMDPNAMAGVAMGMVGPQVNRLRLDFNDHGYAKSRNAFCAAKGGGEVEAYVDRHIALLAEEMGANFSENAVKTYRNFMLKGGTLSIATYPAVGTDFTGLALYTPRQAIAMLGMEITINGTLITEEELGWLDEKTLEKHRVEAEEAARQKEIEAAVKKRKTVRTIGLAELTQYIDWRITLNMADGEIHKGRLEAYDGNNVIVRKRLHGGTISYPVVAADVVTIQVVN</sequence>
<dbReference type="AlphaFoldDB" id="A0A1T2L1V9"/>
<proteinExistence type="predicted"/>